<evidence type="ECO:0000313" key="2">
    <source>
        <dbReference type="EMBL" id="MDU0268786.1"/>
    </source>
</evidence>
<evidence type="ECO:0000313" key="3">
    <source>
        <dbReference type="Proteomes" id="UP001181086"/>
    </source>
</evidence>
<accession>A0AAE4LQD1</accession>
<keyword evidence="1" id="KW-1133">Transmembrane helix</keyword>
<dbReference type="Proteomes" id="UP001181086">
    <property type="component" value="Unassembled WGS sequence"/>
</dbReference>
<organism evidence="2 3">
    <name type="scientific">Phocaeicola dorei</name>
    <dbReference type="NCBI Taxonomy" id="357276"/>
    <lineage>
        <taxon>Bacteria</taxon>
        <taxon>Pseudomonadati</taxon>
        <taxon>Bacteroidota</taxon>
        <taxon>Bacteroidia</taxon>
        <taxon>Bacteroidales</taxon>
        <taxon>Bacteroidaceae</taxon>
        <taxon>Phocaeicola</taxon>
    </lineage>
</organism>
<keyword evidence="1" id="KW-0472">Membrane</keyword>
<keyword evidence="1" id="KW-0812">Transmembrane</keyword>
<evidence type="ECO:0000256" key="1">
    <source>
        <dbReference type="SAM" id="Phobius"/>
    </source>
</evidence>
<dbReference type="AlphaFoldDB" id="A0AAE4LQD1"/>
<comment type="caution">
    <text evidence="2">The sequence shown here is derived from an EMBL/GenBank/DDBJ whole genome shotgun (WGS) entry which is preliminary data.</text>
</comment>
<feature type="transmembrane region" description="Helical" evidence="1">
    <location>
        <begin position="51"/>
        <end position="73"/>
    </location>
</feature>
<sequence>MMGEKYIFKWANDSINEVFKPLWLNDTTYHLPNHINAEVSWYETLDLSTKISLISLVISILTFFAGFIISEFIRRHNKSHNLKQYKQFINEWVEKSNATLIDYINSLETFSNKIKTNTDLNIAPWRSGIIHLSEINKIPLEKFSDIYIFGLSKKIENENRKQIMNFLYQIEYLNKAPTLIMEVYNKYCENNQRVMDEWNTYYMQLLDLFGSTKTINPQTIEGSVFLEIYKLFIPLINTSNGEYAGTDKWKNEFVIPAINILTRKECSDFSILAQIMILVRNLNIVIIKHDKLNDYSRVFDSYVENLKKAQLIINNSMSYFDGKEIRHFCI</sequence>
<dbReference type="EMBL" id="JAWDEV010000001">
    <property type="protein sequence ID" value="MDU0268786.1"/>
    <property type="molecule type" value="Genomic_DNA"/>
</dbReference>
<name>A0AAE4LQD1_9BACT</name>
<protein>
    <submittedName>
        <fullName evidence="2">Uncharacterized protein</fullName>
    </submittedName>
</protein>
<gene>
    <name evidence="2" type="ORF">RVH45_02495</name>
</gene>
<reference evidence="2" key="1">
    <citation type="submission" date="2023-10" db="EMBL/GenBank/DDBJ databases">
        <title>Genome of Potential pathogenic bacteria in Crohn's disease.</title>
        <authorList>
            <person name="Rodriguez-Palacios A."/>
        </authorList>
    </citation>
    <scope>NUCLEOTIDE SEQUENCE</scope>
    <source>
        <strain evidence="2">CavFT-hAR62</strain>
    </source>
</reference>
<dbReference type="RefSeq" id="WP_178309756.1">
    <property type="nucleotide sequence ID" value="NZ_BAABZF010000001.1"/>
</dbReference>
<proteinExistence type="predicted"/>